<proteinExistence type="predicted"/>
<accession>A0A1G7TE91</accession>
<keyword evidence="1" id="KW-1133">Transmembrane helix</keyword>
<dbReference type="RefSeq" id="WP_207507866.1">
    <property type="nucleotide sequence ID" value="NZ_FNCF01000003.1"/>
</dbReference>
<evidence type="ECO:0000313" key="3">
    <source>
        <dbReference type="Proteomes" id="UP000198863"/>
    </source>
</evidence>
<feature type="transmembrane region" description="Helical" evidence="1">
    <location>
        <begin position="146"/>
        <end position="173"/>
    </location>
</feature>
<feature type="transmembrane region" description="Helical" evidence="1">
    <location>
        <begin position="105"/>
        <end position="134"/>
    </location>
</feature>
<gene>
    <name evidence="2" type="ORF">SAMN05660324_2439</name>
</gene>
<dbReference type="Proteomes" id="UP000198863">
    <property type="component" value="Unassembled WGS sequence"/>
</dbReference>
<sequence>MNGLPGLYSVVGRTAVQTQFQYRTSNYLFMLGMVAEPVVYLVVWQTVADAQGGAVQGITAGDFAAYYIVWTLVRNMNIVFTPYGWEDRIRRGELSGRLVQPVHPLHFDLAYFAGWKVVVVLLWVPIAAVLALLFRPTFDVSPVEVLVFLVAIWGAYLIRSMLLWVLGMVTFWTTRVSALYELYFTAELLLSGRLLPLALLPAWAATAADWLPFRYTFGYPIEVLAGDLTTAQLWGGLAAQAAWVAIGAGLVAVVWRFGVRRYSAVGN</sequence>
<organism evidence="2 3">
    <name type="scientific">Klenkia brasiliensis</name>
    <dbReference type="NCBI Taxonomy" id="333142"/>
    <lineage>
        <taxon>Bacteria</taxon>
        <taxon>Bacillati</taxon>
        <taxon>Actinomycetota</taxon>
        <taxon>Actinomycetes</taxon>
        <taxon>Geodermatophilales</taxon>
        <taxon>Geodermatophilaceae</taxon>
        <taxon>Klenkia</taxon>
    </lineage>
</organism>
<dbReference type="AlphaFoldDB" id="A0A1G7TE91"/>
<feature type="transmembrane region" description="Helical" evidence="1">
    <location>
        <begin position="27"/>
        <end position="44"/>
    </location>
</feature>
<dbReference type="InterPro" id="IPR010390">
    <property type="entry name" value="ABC-2_transporter-like"/>
</dbReference>
<reference evidence="3" key="1">
    <citation type="submission" date="2016-10" db="EMBL/GenBank/DDBJ databases">
        <authorList>
            <person name="Varghese N."/>
            <person name="Submissions S."/>
        </authorList>
    </citation>
    <scope>NUCLEOTIDE SEQUENCE [LARGE SCALE GENOMIC DNA]</scope>
    <source>
        <strain evidence="3">DSM 44526</strain>
    </source>
</reference>
<evidence type="ECO:0000313" key="2">
    <source>
        <dbReference type="EMBL" id="SDG33628.1"/>
    </source>
</evidence>
<protein>
    <submittedName>
        <fullName evidence="2">ABC-2 type transport system permease protein</fullName>
    </submittedName>
</protein>
<dbReference type="Pfam" id="PF06182">
    <property type="entry name" value="ABC2_membrane_6"/>
    <property type="match status" value="1"/>
</dbReference>
<feature type="transmembrane region" description="Helical" evidence="1">
    <location>
        <begin position="194"/>
        <end position="213"/>
    </location>
</feature>
<feature type="transmembrane region" description="Helical" evidence="1">
    <location>
        <begin position="233"/>
        <end position="255"/>
    </location>
</feature>
<keyword evidence="1" id="KW-0812">Transmembrane</keyword>
<dbReference type="EMBL" id="FNCF01000003">
    <property type="protein sequence ID" value="SDG33628.1"/>
    <property type="molecule type" value="Genomic_DNA"/>
</dbReference>
<dbReference type="PANTHER" id="PTHR36832">
    <property type="entry name" value="SLR1174 PROTEIN-RELATED"/>
    <property type="match status" value="1"/>
</dbReference>
<dbReference type="PANTHER" id="PTHR36832:SF1">
    <property type="entry name" value="SLR1174 PROTEIN"/>
    <property type="match status" value="1"/>
</dbReference>
<keyword evidence="3" id="KW-1185">Reference proteome</keyword>
<keyword evidence="1" id="KW-0472">Membrane</keyword>
<evidence type="ECO:0000256" key="1">
    <source>
        <dbReference type="SAM" id="Phobius"/>
    </source>
</evidence>
<name>A0A1G7TE91_9ACTN</name>
<feature type="transmembrane region" description="Helical" evidence="1">
    <location>
        <begin position="64"/>
        <end position="85"/>
    </location>
</feature>